<feature type="domain" description="TPX2 central" evidence="1">
    <location>
        <begin position="110"/>
        <end position="148"/>
    </location>
</feature>
<comment type="caution">
    <text evidence="2">The sequence shown here is derived from an EMBL/GenBank/DDBJ whole genome shotgun (WGS) entry which is preliminary data.</text>
</comment>
<organism evidence="2 3">
    <name type="scientific">Deinandra increscens subsp. villosa</name>
    <dbReference type="NCBI Taxonomy" id="3103831"/>
    <lineage>
        <taxon>Eukaryota</taxon>
        <taxon>Viridiplantae</taxon>
        <taxon>Streptophyta</taxon>
        <taxon>Embryophyta</taxon>
        <taxon>Tracheophyta</taxon>
        <taxon>Spermatophyta</taxon>
        <taxon>Magnoliopsida</taxon>
        <taxon>eudicotyledons</taxon>
        <taxon>Gunneridae</taxon>
        <taxon>Pentapetalae</taxon>
        <taxon>asterids</taxon>
        <taxon>campanulids</taxon>
        <taxon>Asterales</taxon>
        <taxon>Asteraceae</taxon>
        <taxon>Asteroideae</taxon>
        <taxon>Heliantheae alliance</taxon>
        <taxon>Madieae</taxon>
        <taxon>Madiinae</taxon>
        <taxon>Deinandra</taxon>
    </lineage>
</organism>
<dbReference type="Proteomes" id="UP001408789">
    <property type="component" value="Unassembled WGS sequence"/>
</dbReference>
<protein>
    <recommendedName>
        <fullName evidence="1">TPX2 central domain-containing protein</fullName>
    </recommendedName>
</protein>
<reference evidence="2 3" key="1">
    <citation type="submission" date="2024-04" db="EMBL/GenBank/DDBJ databases">
        <title>The reference genome of an endangered Asteraceae, Deinandra increscens subsp. villosa, native to the Central Coast of California.</title>
        <authorList>
            <person name="Guilliams M."/>
            <person name="Hasenstab-Lehman K."/>
            <person name="Meyer R."/>
            <person name="Mcevoy S."/>
        </authorList>
    </citation>
    <scope>NUCLEOTIDE SEQUENCE [LARGE SCALE GENOMIC DNA]</scope>
    <source>
        <tissue evidence="2">Leaf</tissue>
    </source>
</reference>
<evidence type="ECO:0000313" key="2">
    <source>
        <dbReference type="EMBL" id="KAK9048203.1"/>
    </source>
</evidence>
<dbReference type="Pfam" id="PF12214">
    <property type="entry name" value="TPX2_importin"/>
    <property type="match status" value="1"/>
</dbReference>
<dbReference type="AlphaFoldDB" id="A0AAP0C7C6"/>
<gene>
    <name evidence="2" type="ORF">SSX86_032834</name>
</gene>
<accession>A0AAP0C7C6</accession>
<evidence type="ECO:0000259" key="1">
    <source>
        <dbReference type="Pfam" id="PF12214"/>
    </source>
</evidence>
<proteinExistence type="predicted"/>
<name>A0AAP0C7C6_9ASTR</name>
<keyword evidence="3" id="KW-1185">Reference proteome</keyword>
<sequence>CRHKIYLLKCHTSQSRKLDKGISALRCILATIPSIVSSVDDTEVYNIGNQELPSKIDSVITLMTYIADHGPSLSIIFIDFCNFWRLKMAETADLGNFAKLSVVEKTDELKKDQKNEQLEREELEKAPKFKARPLNKKIFESKGELGIPFLFLRRSSRGVTKPKLPRLNVSERTERRKMVVAAATSSAASNMR</sequence>
<dbReference type="InterPro" id="IPR027330">
    <property type="entry name" value="TPX2_central_dom"/>
</dbReference>
<feature type="non-terminal residue" evidence="2">
    <location>
        <position position="1"/>
    </location>
</feature>
<evidence type="ECO:0000313" key="3">
    <source>
        <dbReference type="Proteomes" id="UP001408789"/>
    </source>
</evidence>
<dbReference type="EMBL" id="JBCNJP010014287">
    <property type="protein sequence ID" value="KAK9048203.1"/>
    <property type="molecule type" value="Genomic_DNA"/>
</dbReference>